<gene>
    <name evidence="1" type="ORF">WMSIL1_LOCUS1317</name>
</gene>
<protein>
    <submittedName>
        <fullName evidence="1">Uncharacterized protein</fullName>
    </submittedName>
</protein>
<evidence type="ECO:0000313" key="1">
    <source>
        <dbReference type="EMBL" id="VUZ40360.1"/>
    </source>
</evidence>
<dbReference type="AlphaFoldDB" id="A0A564XZH0"/>
<accession>A0A564XZH0</accession>
<reference evidence="1 2" key="1">
    <citation type="submission" date="2019-07" db="EMBL/GenBank/DDBJ databases">
        <authorList>
            <person name="Jastrzebski P J."/>
            <person name="Paukszto L."/>
            <person name="Jastrzebski P J."/>
        </authorList>
    </citation>
    <scope>NUCLEOTIDE SEQUENCE [LARGE SCALE GENOMIC DNA]</scope>
    <source>
        <strain evidence="1 2">WMS-il1</strain>
    </source>
</reference>
<organism evidence="1 2">
    <name type="scientific">Hymenolepis diminuta</name>
    <name type="common">Rat tapeworm</name>
    <dbReference type="NCBI Taxonomy" id="6216"/>
    <lineage>
        <taxon>Eukaryota</taxon>
        <taxon>Metazoa</taxon>
        <taxon>Spiralia</taxon>
        <taxon>Lophotrochozoa</taxon>
        <taxon>Platyhelminthes</taxon>
        <taxon>Cestoda</taxon>
        <taxon>Eucestoda</taxon>
        <taxon>Cyclophyllidea</taxon>
        <taxon>Hymenolepididae</taxon>
        <taxon>Hymenolepis</taxon>
    </lineage>
</organism>
<sequence>MRGQEMSEELWILSRSPNEVPKTHESYGTSGCVPFSSRSLHSDTCIPLYHVSFL</sequence>
<evidence type="ECO:0000313" key="2">
    <source>
        <dbReference type="Proteomes" id="UP000321570"/>
    </source>
</evidence>
<dbReference type="Proteomes" id="UP000321570">
    <property type="component" value="Unassembled WGS sequence"/>
</dbReference>
<keyword evidence="2" id="KW-1185">Reference proteome</keyword>
<proteinExistence type="predicted"/>
<dbReference type="EMBL" id="CABIJS010000033">
    <property type="protein sequence ID" value="VUZ40360.1"/>
    <property type="molecule type" value="Genomic_DNA"/>
</dbReference>
<name>A0A564XZH0_HYMDI</name>